<feature type="region of interest" description="Disordered" evidence="1">
    <location>
        <begin position="357"/>
        <end position="397"/>
    </location>
</feature>
<dbReference type="AlphaFoldDB" id="A0A6C0HIN3"/>
<sequence length="397" mass="44837">MLFSDQTALDTYMGQISVVTNNSTKYNFKLYNYESLKDKQMNILTFITKGKICSNEIGPSYIRGKLNGVTQRNNSDILVLLDENKLDVWKKTSYTLKSIGESVVGFIITERGECAKYNDVHSLSLICTKPGANTQVPPGFGVGSILLGAYLYMIKAGGFNMENQQQLGILDLASSFINVGGFCSYRKFGFQYEKDKKLYQNCYPADDGHYANLPMVATITDKTTDYIVDLVNGKEKVTKGKLCDDFKIKEEQQLYAFTEFCLVVLEAVKEDNPSETDDTVLLKILQEEVKIFNPNYTVPFDLIIKKNGTEYFSLPEAMDRVKSLQESKENQLKKDIQKIMPKIAVVAPKETPAVVMTTTRTRSRGKPKPKTKHFRNSLHFSLKGPQRTRGGQKTQKK</sequence>
<name>A0A6C0HIN3_9ZZZZ</name>
<dbReference type="EMBL" id="MN739970">
    <property type="protein sequence ID" value="QHT80498.1"/>
    <property type="molecule type" value="Genomic_DNA"/>
</dbReference>
<protein>
    <submittedName>
        <fullName evidence="2">Uncharacterized protein</fullName>
    </submittedName>
</protein>
<evidence type="ECO:0000256" key="1">
    <source>
        <dbReference type="SAM" id="MobiDB-lite"/>
    </source>
</evidence>
<organism evidence="2">
    <name type="scientific">viral metagenome</name>
    <dbReference type="NCBI Taxonomy" id="1070528"/>
    <lineage>
        <taxon>unclassified sequences</taxon>
        <taxon>metagenomes</taxon>
        <taxon>organismal metagenomes</taxon>
    </lineage>
</organism>
<proteinExistence type="predicted"/>
<reference evidence="2" key="1">
    <citation type="journal article" date="2020" name="Nature">
        <title>Giant virus diversity and host interactions through global metagenomics.</title>
        <authorList>
            <person name="Schulz F."/>
            <person name="Roux S."/>
            <person name="Paez-Espino D."/>
            <person name="Jungbluth S."/>
            <person name="Walsh D.A."/>
            <person name="Denef V.J."/>
            <person name="McMahon K.D."/>
            <person name="Konstantinidis K.T."/>
            <person name="Eloe-Fadrosh E.A."/>
            <person name="Kyrpides N.C."/>
            <person name="Woyke T."/>
        </authorList>
    </citation>
    <scope>NUCLEOTIDE SEQUENCE</scope>
    <source>
        <strain evidence="2">GVMAG-M-3300023184-120</strain>
    </source>
</reference>
<feature type="compositionally biased region" description="Basic residues" evidence="1">
    <location>
        <begin position="361"/>
        <end position="376"/>
    </location>
</feature>
<evidence type="ECO:0000313" key="2">
    <source>
        <dbReference type="EMBL" id="QHT80498.1"/>
    </source>
</evidence>
<accession>A0A6C0HIN3</accession>